<evidence type="ECO:0000256" key="3">
    <source>
        <dbReference type="SAM" id="MobiDB-lite"/>
    </source>
</evidence>
<dbReference type="EMBL" id="CP136897">
    <property type="protein sequence ID" value="WOL16217.1"/>
    <property type="molecule type" value="Genomic_DNA"/>
</dbReference>
<dbReference type="InterPro" id="IPR050704">
    <property type="entry name" value="Peptidase_C85-like"/>
</dbReference>
<dbReference type="GO" id="GO:0004843">
    <property type="term" value="F:cysteine-type deubiquitinase activity"/>
    <property type="evidence" value="ECO:0007669"/>
    <property type="project" value="TreeGrafter"/>
</dbReference>
<feature type="compositionally biased region" description="Basic and acidic residues" evidence="3">
    <location>
        <begin position="8"/>
        <end position="18"/>
    </location>
</feature>
<dbReference type="InterPro" id="IPR003323">
    <property type="entry name" value="OTU_dom"/>
</dbReference>
<comment type="similarity">
    <text evidence="1">Belongs to the peptidase C85 family.</text>
</comment>
<dbReference type="InterPro" id="IPR038765">
    <property type="entry name" value="Papain-like_cys_pep_sf"/>
</dbReference>
<gene>
    <name evidence="5" type="ORF">Cni_G24999</name>
</gene>
<evidence type="ECO:0000259" key="4">
    <source>
        <dbReference type="PROSITE" id="PS50802"/>
    </source>
</evidence>
<dbReference type="AlphaFoldDB" id="A0AAQ3L3K2"/>
<keyword evidence="6" id="KW-1185">Reference proteome</keyword>
<sequence length="444" mass="50314">MSQSAKYGDGRSSEERLGRTPGNPRSDALQAPTHNFTSAKRLAELLEVGAAVWESGLVARGLEVSDEHDCGLGFRKTRRHSKYATCIAARLPLPSSGKHDSELRCVPHCRRDEVQASWLQEKKKLQDKEMSLKKAAAKGSKAEQKAKKEQVEDEISILHSQLEAKHAQQLASMGYKTTEKTEKEDLHILVKAIAGSNVRSHSESIKQSKGARRRVKKAQEEAAREHRIQEEQCNMISDRMIENEILEKKLEPLGLTIKEIKPDGHCLYRAVENQLSLHSNNTSPYNFQELRKMAANYMRNHGCDFLPFFLSEGTVEVDADREPMERFERYCEEVESTAVWGGQLELSALTHCLRKHIIIYSGSFPDVEMGKEYKCEIGTDVGNQSIMLSISSTCLWPWRALQFSGSYDNEVIICFLLCTIYSYNLSLMYKDPNGVLVELDEYFS</sequence>
<name>A0AAQ3L3K2_9LILI</name>
<dbReference type="Pfam" id="PF02338">
    <property type="entry name" value="OTU"/>
    <property type="match status" value="1"/>
</dbReference>
<feature type="coiled-coil region" evidence="2">
    <location>
        <begin position="134"/>
        <end position="161"/>
    </location>
</feature>
<organism evidence="5 6">
    <name type="scientific">Canna indica</name>
    <name type="common">Indian-shot</name>
    <dbReference type="NCBI Taxonomy" id="4628"/>
    <lineage>
        <taxon>Eukaryota</taxon>
        <taxon>Viridiplantae</taxon>
        <taxon>Streptophyta</taxon>
        <taxon>Embryophyta</taxon>
        <taxon>Tracheophyta</taxon>
        <taxon>Spermatophyta</taxon>
        <taxon>Magnoliopsida</taxon>
        <taxon>Liliopsida</taxon>
        <taxon>Zingiberales</taxon>
        <taxon>Cannaceae</taxon>
        <taxon>Canna</taxon>
    </lineage>
</organism>
<feature type="region of interest" description="Disordered" evidence="3">
    <location>
        <begin position="1"/>
        <end position="33"/>
    </location>
</feature>
<evidence type="ECO:0000256" key="2">
    <source>
        <dbReference type="SAM" id="Coils"/>
    </source>
</evidence>
<dbReference type="SUPFAM" id="SSF54001">
    <property type="entry name" value="Cysteine proteinases"/>
    <property type="match status" value="1"/>
</dbReference>
<dbReference type="Gene3D" id="3.90.70.80">
    <property type="match status" value="1"/>
</dbReference>
<feature type="domain" description="OTU" evidence="4">
    <location>
        <begin position="255"/>
        <end position="413"/>
    </location>
</feature>
<dbReference type="Proteomes" id="UP001327560">
    <property type="component" value="Chromosome 8"/>
</dbReference>
<evidence type="ECO:0000256" key="1">
    <source>
        <dbReference type="ARBA" id="ARBA00010407"/>
    </source>
</evidence>
<dbReference type="FunFam" id="3.90.70.80:FF:000014">
    <property type="entry name" value="Cysteine proteinases superfamily protein"/>
    <property type="match status" value="1"/>
</dbReference>
<evidence type="ECO:0000313" key="5">
    <source>
        <dbReference type="EMBL" id="WOL16217.1"/>
    </source>
</evidence>
<keyword evidence="2" id="KW-0175">Coiled coil</keyword>
<dbReference type="GO" id="GO:0016579">
    <property type="term" value="P:protein deubiquitination"/>
    <property type="evidence" value="ECO:0007669"/>
    <property type="project" value="TreeGrafter"/>
</dbReference>
<dbReference type="PANTHER" id="PTHR12419:SF10">
    <property type="entry name" value="DEUBIQUITINASE OTUD6B"/>
    <property type="match status" value="1"/>
</dbReference>
<proteinExistence type="inferred from homology"/>
<dbReference type="PROSITE" id="PS50802">
    <property type="entry name" value="OTU"/>
    <property type="match status" value="1"/>
</dbReference>
<dbReference type="PANTHER" id="PTHR12419">
    <property type="entry name" value="OTU DOMAIN CONTAINING PROTEIN"/>
    <property type="match status" value="1"/>
</dbReference>
<evidence type="ECO:0000313" key="6">
    <source>
        <dbReference type="Proteomes" id="UP001327560"/>
    </source>
</evidence>
<protein>
    <recommendedName>
        <fullName evidence="4">OTU domain-containing protein</fullName>
    </recommendedName>
</protein>
<reference evidence="5 6" key="1">
    <citation type="submission" date="2023-10" db="EMBL/GenBank/DDBJ databases">
        <title>Chromosome-scale genome assembly provides insights into flower coloration mechanisms of Canna indica.</title>
        <authorList>
            <person name="Li C."/>
        </authorList>
    </citation>
    <scope>NUCLEOTIDE SEQUENCE [LARGE SCALE GENOMIC DNA]</scope>
    <source>
        <tissue evidence="5">Flower</tissue>
    </source>
</reference>
<accession>A0AAQ3L3K2</accession>